<reference evidence="2 3" key="1">
    <citation type="journal article" date="2020" name="Microorganisms">
        <title>Osmotic Adaptation and Compatible Solute Biosynthesis of Phototrophic Bacteria as Revealed from Genome Analyses.</title>
        <authorList>
            <person name="Imhoff J.F."/>
            <person name="Rahn T."/>
            <person name="Kunzel S."/>
            <person name="Keller A."/>
            <person name="Neulinger S.C."/>
        </authorList>
    </citation>
    <scope>NUCLEOTIDE SEQUENCE [LARGE SCALE GENOMIC DNA]</scope>
    <source>
        <strain evidence="2 3">DSM 6210</strain>
    </source>
</reference>
<dbReference type="PANTHER" id="PTHR43852:SF3">
    <property type="entry name" value="NUCLEOTIDYLTRANSFERASE"/>
    <property type="match status" value="1"/>
</dbReference>
<feature type="domain" description="Polymerase beta nucleotidyltransferase" evidence="1">
    <location>
        <begin position="5"/>
        <end position="100"/>
    </location>
</feature>
<dbReference type="RefSeq" id="WP_200234642.1">
    <property type="nucleotide sequence ID" value="NZ_NRRV01000008.1"/>
</dbReference>
<dbReference type="SUPFAM" id="SSF81301">
    <property type="entry name" value="Nucleotidyltransferase"/>
    <property type="match status" value="1"/>
</dbReference>
<dbReference type="InterPro" id="IPR041633">
    <property type="entry name" value="Polbeta"/>
</dbReference>
<evidence type="ECO:0000259" key="1">
    <source>
        <dbReference type="Pfam" id="PF18765"/>
    </source>
</evidence>
<dbReference type="PANTHER" id="PTHR43852">
    <property type="entry name" value="NUCLEOTIDYLTRANSFERASE"/>
    <property type="match status" value="1"/>
</dbReference>
<dbReference type="Pfam" id="PF18765">
    <property type="entry name" value="Polbeta"/>
    <property type="match status" value="1"/>
</dbReference>
<dbReference type="CDD" id="cd05403">
    <property type="entry name" value="NT_KNTase_like"/>
    <property type="match status" value="1"/>
</dbReference>
<dbReference type="Proteomes" id="UP000748752">
    <property type="component" value="Unassembled WGS sequence"/>
</dbReference>
<proteinExistence type="predicted"/>
<sequence length="133" mass="15133">MPFVEKLTDALRGEDGDLLCAYLFGSVARGEDRPDSDVDLAVLFRDDPPRTLAGLHLDLADRLTGALGGRRVDLVVLNRAPVDLVHRVLRDGVLLLERDRSARIRFEVRARNEYFDLLPHLERYRRGRDEAGR</sequence>
<protein>
    <submittedName>
        <fullName evidence="2">DNA polymerase subunit beta</fullName>
    </submittedName>
</protein>
<gene>
    <name evidence="2" type="ORF">CKO31_05020</name>
</gene>
<keyword evidence="3" id="KW-1185">Reference proteome</keyword>
<organism evidence="2 3">
    <name type="scientific">Thiohalocapsa halophila</name>
    <dbReference type="NCBI Taxonomy" id="69359"/>
    <lineage>
        <taxon>Bacteria</taxon>
        <taxon>Pseudomonadati</taxon>
        <taxon>Pseudomonadota</taxon>
        <taxon>Gammaproteobacteria</taxon>
        <taxon>Chromatiales</taxon>
        <taxon>Chromatiaceae</taxon>
        <taxon>Thiohalocapsa</taxon>
    </lineage>
</organism>
<dbReference type="InterPro" id="IPR052930">
    <property type="entry name" value="TA_antitoxin_MntA"/>
</dbReference>
<name>A0ABS1CDY1_9GAMM</name>
<dbReference type="NCBIfam" id="NF047752">
    <property type="entry name" value="MntA_antitoxin"/>
    <property type="match status" value="1"/>
</dbReference>
<accession>A0ABS1CDY1</accession>
<evidence type="ECO:0000313" key="2">
    <source>
        <dbReference type="EMBL" id="MBK1630111.1"/>
    </source>
</evidence>
<dbReference type="Gene3D" id="3.30.460.10">
    <property type="entry name" value="Beta Polymerase, domain 2"/>
    <property type="match status" value="1"/>
</dbReference>
<comment type="caution">
    <text evidence="2">The sequence shown here is derived from an EMBL/GenBank/DDBJ whole genome shotgun (WGS) entry which is preliminary data.</text>
</comment>
<dbReference type="EMBL" id="NRRV01000008">
    <property type="protein sequence ID" value="MBK1630111.1"/>
    <property type="molecule type" value="Genomic_DNA"/>
</dbReference>
<dbReference type="InterPro" id="IPR043519">
    <property type="entry name" value="NT_sf"/>
</dbReference>
<evidence type="ECO:0000313" key="3">
    <source>
        <dbReference type="Proteomes" id="UP000748752"/>
    </source>
</evidence>